<dbReference type="PROSITE" id="PS50928">
    <property type="entry name" value="ABC_TM1"/>
    <property type="match status" value="1"/>
</dbReference>
<comment type="similarity">
    <text evidence="7">Belongs to the binding-protein-dependent transport system permease family.</text>
</comment>
<evidence type="ECO:0000256" key="1">
    <source>
        <dbReference type="ARBA" id="ARBA00004651"/>
    </source>
</evidence>
<evidence type="ECO:0000256" key="3">
    <source>
        <dbReference type="ARBA" id="ARBA00022475"/>
    </source>
</evidence>
<evidence type="ECO:0000313" key="10">
    <source>
        <dbReference type="Proteomes" id="UP000287547"/>
    </source>
</evidence>
<evidence type="ECO:0000256" key="6">
    <source>
        <dbReference type="ARBA" id="ARBA00023136"/>
    </source>
</evidence>
<organism evidence="9 10">
    <name type="scientific">Kibdelosporangium aridum</name>
    <dbReference type="NCBI Taxonomy" id="2030"/>
    <lineage>
        <taxon>Bacteria</taxon>
        <taxon>Bacillati</taxon>
        <taxon>Actinomycetota</taxon>
        <taxon>Actinomycetes</taxon>
        <taxon>Pseudonocardiales</taxon>
        <taxon>Pseudonocardiaceae</taxon>
        <taxon>Kibdelosporangium</taxon>
    </lineage>
</organism>
<dbReference type="RefSeq" id="WP_125726221.1">
    <property type="nucleotide sequence ID" value="NZ_QHKI01000004.1"/>
</dbReference>
<keyword evidence="2 7" id="KW-0813">Transport</keyword>
<dbReference type="OrthoDB" id="5175345at2"/>
<accession>A0A428ZKK1</accession>
<dbReference type="InterPro" id="IPR000515">
    <property type="entry name" value="MetI-like"/>
</dbReference>
<evidence type="ECO:0000256" key="5">
    <source>
        <dbReference type="ARBA" id="ARBA00022989"/>
    </source>
</evidence>
<protein>
    <submittedName>
        <fullName evidence="9">Carbohydrate ABC transporter permease</fullName>
    </submittedName>
</protein>
<dbReference type="Gene3D" id="1.10.3720.10">
    <property type="entry name" value="MetI-like"/>
    <property type="match status" value="1"/>
</dbReference>
<evidence type="ECO:0000256" key="4">
    <source>
        <dbReference type="ARBA" id="ARBA00022692"/>
    </source>
</evidence>
<feature type="transmembrane region" description="Helical" evidence="7">
    <location>
        <begin position="200"/>
        <end position="219"/>
    </location>
</feature>
<proteinExistence type="inferred from homology"/>
<gene>
    <name evidence="9" type="ORF">DMH04_08120</name>
</gene>
<dbReference type="Proteomes" id="UP000287547">
    <property type="component" value="Unassembled WGS sequence"/>
</dbReference>
<dbReference type="CDD" id="cd06261">
    <property type="entry name" value="TM_PBP2"/>
    <property type="match status" value="1"/>
</dbReference>
<keyword evidence="6 7" id="KW-0472">Membrane</keyword>
<feature type="domain" description="ABC transmembrane type-1" evidence="8">
    <location>
        <begin position="89"/>
        <end position="283"/>
    </location>
</feature>
<feature type="transmembrane region" description="Helical" evidence="7">
    <location>
        <begin position="124"/>
        <end position="146"/>
    </location>
</feature>
<feature type="transmembrane region" description="Helical" evidence="7">
    <location>
        <begin position="158"/>
        <end position="179"/>
    </location>
</feature>
<keyword evidence="5 7" id="KW-1133">Transmembrane helix</keyword>
<feature type="transmembrane region" description="Helical" evidence="7">
    <location>
        <begin position="264"/>
        <end position="288"/>
    </location>
</feature>
<reference evidence="9 10" key="1">
    <citation type="submission" date="2018-05" db="EMBL/GenBank/DDBJ databases">
        <title>Evolution of GPA BGCs.</title>
        <authorList>
            <person name="Waglechner N."/>
            <person name="Wright G.D."/>
        </authorList>
    </citation>
    <scope>NUCLEOTIDE SEQUENCE [LARGE SCALE GENOMIC DNA]</scope>
    <source>
        <strain evidence="9 10">A82846</strain>
    </source>
</reference>
<name>A0A428ZKK1_KIBAR</name>
<dbReference type="EMBL" id="QHKI01000004">
    <property type="protein sequence ID" value="RSM88593.1"/>
    <property type="molecule type" value="Genomic_DNA"/>
</dbReference>
<sequence>MSLVEAPAAATVAEKADVAREPRATVSTRVLSVLGLVLTGAAFTYPLIWLVSASLKDRAHVFDNALIPDPVAFANYVYVWEAAPLLLWIVNSVLVGLAAAAAATLSSAVVAYGFARFRFRGRNVMFGLVLATMMLPGAVTMVPVYLEWHAVGLATTQIPLWAQNLFGSAFYIFLLRQFFLGLPGEIFDAAKVDGAGHFRTFVRIALPLTVPALIVVFVFELKAAWTDLIKPLIYLRDADFYTLPRGLKVILDRFGQGGESQWELVLAASTIATAPMILLFLFAQRYFVRGLATQSRS</sequence>
<evidence type="ECO:0000256" key="7">
    <source>
        <dbReference type="RuleBase" id="RU363032"/>
    </source>
</evidence>
<keyword evidence="4 7" id="KW-0812">Transmembrane</keyword>
<dbReference type="Pfam" id="PF00528">
    <property type="entry name" value="BPD_transp_1"/>
    <property type="match status" value="1"/>
</dbReference>
<evidence type="ECO:0000256" key="2">
    <source>
        <dbReference type="ARBA" id="ARBA00022448"/>
    </source>
</evidence>
<keyword evidence="3" id="KW-1003">Cell membrane</keyword>
<comment type="subcellular location">
    <subcellularLocation>
        <location evidence="1 7">Cell membrane</location>
        <topology evidence="1 7">Multi-pass membrane protein</topology>
    </subcellularLocation>
</comment>
<dbReference type="SUPFAM" id="SSF161098">
    <property type="entry name" value="MetI-like"/>
    <property type="match status" value="1"/>
</dbReference>
<comment type="caution">
    <text evidence="9">The sequence shown here is derived from an EMBL/GenBank/DDBJ whole genome shotgun (WGS) entry which is preliminary data.</text>
</comment>
<feature type="transmembrane region" description="Helical" evidence="7">
    <location>
        <begin position="85"/>
        <end position="112"/>
    </location>
</feature>
<feature type="transmembrane region" description="Helical" evidence="7">
    <location>
        <begin position="30"/>
        <end position="51"/>
    </location>
</feature>
<dbReference type="PANTHER" id="PTHR43744:SF12">
    <property type="entry name" value="ABC TRANSPORTER PERMEASE PROTEIN MG189-RELATED"/>
    <property type="match status" value="1"/>
</dbReference>
<dbReference type="GO" id="GO:0055085">
    <property type="term" value="P:transmembrane transport"/>
    <property type="evidence" value="ECO:0007669"/>
    <property type="project" value="InterPro"/>
</dbReference>
<evidence type="ECO:0000259" key="8">
    <source>
        <dbReference type="PROSITE" id="PS50928"/>
    </source>
</evidence>
<dbReference type="PANTHER" id="PTHR43744">
    <property type="entry name" value="ABC TRANSPORTER PERMEASE PROTEIN MG189-RELATED-RELATED"/>
    <property type="match status" value="1"/>
</dbReference>
<dbReference type="AlphaFoldDB" id="A0A428ZKK1"/>
<dbReference type="InterPro" id="IPR035906">
    <property type="entry name" value="MetI-like_sf"/>
</dbReference>
<dbReference type="GO" id="GO:0005886">
    <property type="term" value="C:plasma membrane"/>
    <property type="evidence" value="ECO:0007669"/>
    <property type="project" value="UniProtKB-SubCell"/>
</dbReference>
<evidence type="ECO:0000313" key="9">
    <source>
        <dbReference type="EMBL" id="RSM88593.1"/>
    </source>
</evidence>